<feature type="region of interest" description="Disordered" evidence="1">
    <location>
        <begin position="1505"/>
        <end position="1532"/>
    </location>
</feature>
<protein>
    <submittedName>
        <fullName evidence="5">VWFA domain-containing protein</fullName>
    </submittedName>
</protein>
<dbReference type="InterPro" id="IPR010734">
    <property type="entry name" value="Copine_C"/>
</dbReference>
<feature type="region of interest" description="Disordered" evidence="1">
    <location>
        <begin position="1"/>
        <end position="37"/>
    </location>
</feature>
<dbReference type="OrthoDB" id="5855668at2759"/>
<dbReference type="GO" id="GO:0004842">
    <property type="term" value="F:ubiquitin-protein transferase activity"/>
    <property type="evidence" value="ECO:0007669"/>
    <property type="project" value="TreeGrafter"/>
</dbReference>
<reference evidence="3 4" key="2">
    <citation type="submission" date="2018-10" db="EMBL/GenBank/DDBJ databases">
        <authorList>
            <consortium name="Pathogen Informatics"/>
        </authorList>
    </citation>
    <scope>NUCLEOTIDE SEQUENCE [LARGE SCALE GENOMIC DNA]</scope>
</reference>
<evidence type="ECO:0000313" key="3">
    <source>
        <dbReference type="EMBL" id="VDD86136.1"/>
    </source>
</evidence>
<dbReference type="SMART" id="SM00327">
    <property type="entry name" value="VWA"/>
    <property type="match status" value="1"/>
</dbReference>
<evidence type="ECO:0000313" key="4">
    <source>
        <dbReference type="Proteomes" id="UP000274131"/>
    </source>
</evidence>
<proteinExistence type="predicted"/>
<feature type="compositionally biased region" description="Basic and acidic residues" evidence="1">
    <location>
        <begin position="1"/>
        <end position="14"/>
    </location>
</feature>
<evidence type="ECO:0000313" key="5">
    <source>
        <dbReference type="WBParaSite" id="EVEC_0000157101-mRNA-1"/>
    </source>
</evidence>
<feature type="domain" description="VWFA" evidence="2">
    <location>
        <begin position="3823"/>
        <end position="4016"/>
    </location>
</feature>
<dbReference type="PANTHER" id="PTHR45751">
    <property type="entry name" value="COPINE FAMILY PROTEIN 1"/>
    <property type="match status" value="1"/>
</dbReference>
<dbReference type="Proteomes" id="UP000274131">
    <property type="component" value="Unassembled WGS sequence"/>
</dbReference>
<feature type="compositionally biased region" description="Polar residues" evidence="1">
    <location>
        <begin position="16"/>
        <end position="37"/>
    </location>
</feature>
<sequence length="4055" mass="461776">MVKFDDDSTERGRSVFESNSMQKQATTHTTKAETSSAALDQATSDLLNLTQVYPTISYSSSARLNPPADRIQKSASTSSDGGLFKIANVFTWDAARLDDSQISNPSPSPQINSDILERKRYRRTDDTVFKENMKPPPTIETAVEGKMQIEKVVGAKLAKEHKRYDTGWTIRDKTVHYKVKTMQGNRTVVMEEDKLSSRSKDGANMKVSIYEDGNLKAEQNAEVQLPPDVDKARYYYALGEKLLQDINQLNQSERFATRKVRTRVEVEVIEDITRISKTYLIGERAEISEQHSEQVALSSTEDVTKNYNYEESADQKPLMLETYRSDTSYQDSLERREKKKEERKIEIRKEPENQQLAKYQAKLEQKKVPRCAHLFAECELERKNDSSNVNVAVLIPNTLIFDRDKNNERFREPTKTELKMRIHGRQFSAEDEIYSKFKRQISSESDEEYPLTVSTVSRLTQEGKTFVDNKKHRTIRKFVTEDSTEFPEEEKQADFELTRLPDVSRFTFTIAIPQTTTLSCSGVSESNDYGSQLQYSRKAKIDKEEQKITVIETQVSSSDTKNYAEGTPIMKTGTVTVNETSNSFDDVMLEQQGQNYTGASTVQRFKRFESAISEEDETLSKYDQNRLAKDVDEQIFIQQTAGKTDLSLASVTTAGNIQFSKKESHGHHEIRVLIPRPYQPIQFKLQQEQICTTELAAVISSNAEIQMEEYVTLRAANQWKEKYNTKQAEEETASVLLGVKKNVPQNEIHQAADHNLSGLLRDKVTKTLKESEEQEAIVVYRLEKEHKSIADTSTVCKESNTHTAILHTDAAETEDVVIKTSIVSSSLISEEAGLTVKAANSFKMMFSCQEAAVEQTSSLIYIENETPEVATVPEVILNQSRWFKGYELETYESTERNVMHELAIASQQQQNCNVDQPLQTTRRESVHLKTFQSESEEKNLVLSLNRVGEAKNSTVKLKSNIIEDNVINVSEFGNENEYISVMMRKAGAAQDHVASDWPEPVKVDRRRKASREGFEELTENLEAPEIENVTRATWGIQSDVKKSEFDKHLEENVKSMKKTVAHYERETEQFQNVSGLEGRYNNEQKINLREARMAMLLAGMDLDTTLLVTPEYVSLEEDLHEADYFSENSAYEFDRVGDERFAFSDFPSDERLDTSSSLDGQSDYSEITFHICKKRRKVYGMNERQQTDDSSSAAILKTDWSESTKKSHNAFYTGQEQHLYESSGSTTLSQDRRASEDYQSLFYAESSISEQSEAFTAQRTKPIQVTDQEEYSSKKDILITRTETNADNVSLQKEVTTPSFASLAEMESLKTRVTHENQEYVGAVCSSKTEVAKEMQYSRQEMFNLNEEAQKNQEIRHSSVSSKPFQVEIVTQQASYSQEHTAEKDFRIKKSYLEGDIRFVERKQEVAAETKQHSDLEKKDITETEVFHGKLSEYLTDEQAETSRKLISDYKADVSIRNQNEEYEQAKRTTLSEVEKTTVSETGEVREFQPSVRFSKVEQQHVAFEDSEVKKQHSKYSSKDFSEGQGSAIQYQTEEDTKMKTAELRAEQESTKVEQVQKIAVQTRLDDEHRKDKDTVYETRKSSEYDLSAHQQISESVQDAVSRNVYNAFESTSDEIGAVTARRRFVDAYFQEKQTAKQIEGSTLTGTSSVVKGNLNLEKDRITELSNEITLKDSYAERAVLYTEVKEEKKVVVEEIEQHAFVEIFVAEKDWRSELEQKWCKRTDRETWTLQKELDTSVTIPVGKIQRTALTAAASEERSQTWETSFSKLLHTENCKYTRGIARRETLCFIITTTQYHAEFKLPEKTASMSGIATDSYCEKVMAKIKEVQSKECNLHFDRIHLRTPTEKASLVMKTPRSWKENFLCEAAKSLRRENTFDLARKTELVDVEYTSLIKVKETIKYNTHASKKVDMYYSVPLKKNEQETNANVVCVGWNHDRAEPRYLREPERMNAWDVFWVSVLNQLDTEVAHSRALTECARLETVEAKEVHGTYHEVIEKFSGRNESTTTLRESVKSQDQRQFEIAEGEVHALAGKAMTGTGTGRVLIEKQLATTEGKFIEAATIQRESDLVFLKQRAKKTNEEAVHVVNLSTTLAQSFETLFAKTAVLFYDAELSVEYPEHNVHEIKPLKLKENISLNTAQATTAEMKKNVELQKSSELNEDVQDVFQQSAKHRVIRSLKESEDKAYELLADWRSVETDLLVEKKLYDVCFGKHMISVTESSEEHVALFQNMGTEEQFEEAECTVKVEVREACMLRLGIENDFLNIRMEKFPKSERTIKYLKTKRGISVCRNLGESVLNKINITVNIQRLPINNYNQHVNRSWNDRLSVSATPLRLRCEASELVAVYTEEDLYRQTDYNKTQITFTTSNIATPLLFECEQAGNERSNLLIDLHGGTGGTATAAYIWPDVRMEPSLSIHLAEFEEEEAWLLANVNTLATSFMAASSTVTIARNHEPLRLTTKQVVEEATTTEADWEVPTLREEIQQTVKVSNRGTNIVLRFEESQETNVTAGFYFSHEEQTLLTEAISKEIRNGGQYQLNTAAAEEVFKTMSISLLKRSEAEAGRQRMVQKQQAAISVNIAASTTQTIYLDKVLALTEKRFGAFLTKNAPRRTEPILVSMRETTSSTIITNAQYTKYTYGESYIGILKEANYGGHFTLETDYAEEIVFNVDCLFRADESFAVANKCLTSANVIEGRLLNTQASQLAECSTSTELLREEHTQKVAFTSKSANKGENVEVDVIETKQVQGTTYLNFSKKVSSAVASSIFALPNYGGKFVVELDESEENYVNVVYHMQPQKQLICSCEKTVASSNIEVPLQLITKASCTSNINVQLNLMHQADVYGALTTAKEKNITVVRYDAKESEIAEINIFFYFTEEPSSEVAEELFATPRIAGPLLANLSASTLEEVYGDYRLEKIYPKMLAVIRSFDSPNFGPSITMSTNQSTEIKTISDILLHRNLDEQEIFIIHRTGNKGQNTVWNICESKETEEIITCQYRKAGQEMTMQYTVNIPFYGGSILLHSEATKDTQAVCSYSLIPTQNRYANSSLVIKHSNQSEPFVFVTKASVLEELVLRHLMQRANAIASTSLVRKDIRKAEIQTNFIESTTVDKSTNIQFYKTADNFYDTFSVNVKRFGGSLTMSTRFASDEEINCILTLAAIRIEAGQGTLIFHIPNIGGSMLLHKEYAREEATLERINLSRLEMFGYAETEVKTSRQEKFIGEKITEVLLEEETTNAHYYQRSSGATINKILNQSNYGGTTSLYTNASSEKTTQHLMLFENENQQLYRSEVVLRTVNKGEPVELFAYGTTSECTATTFSLQKSSNIAHKHISLLTPRLGEKQDLRSFESQSVEFNNNTQFRKEIQDCLGVEKIFREGRYGGNAHLLTKYAAETTVFGEQHCTKSDRVGEALFTKEIPTTAEPLIVFCTATEESKLYINYNFSSHLESKIDAKLIYVIPNSEKALEYNVAETTEVDQTSNFSLQKTRQHQEFKTTLTEKTFGGRKEFSCEAATSVAQNFMITLNQRSAFAEQQCTRSDFRLEHAAIDCASSKVENQNGQWSLQKSTNRICATKIILSIPARGDSVTLSAMQTEESIFNMDVQLEKQTPQFTFIWTAVDKRTEIIPQLGTKASQITNVEITKVENRKRLIDLQTDLTIYRDTRTITPVFFITDYAKESLVRKDETMESRESRHQQQTFSKLTEVISESEQLVCAAPVKVEFRQTAEMNELKEEKTEKRVSFAAEVTEKTMTMDMSMTVERREAPSIIKKPMKKEQRGRRHSLKMNEAPNFVPIRRNSLLMAMNIGNPHNIPHFKTLQDVIKGIKKAGLEYSNLIFGIDYTKSNFYQGEKTFDGRNLHCLSSDEMNPYQQVIEIVGRTLSSFDADGVIPAYGFGDEETTDQAIFNIYDRDDPDAECNGFEEVLKIYNERTPFIHMSGPTNFVPLIEKAVQIVQEKQSYHILVIVADGQVTNEKINQKAIAAASHYALSIIMVGVGDGPWDMMTRFDETLPKRMFDNFHFVDFHKVMFHTPNQEASFALNALMEIPDQYKAIKELGYLKHTRRG</sequence>
<feature type="compositionally biased region" description="Basic and acidic residues" evidence="1">
    <location>
        <begin position="1505"/>
        <end position="1522"/>
    </location>
</feature>
<reference evidence="5" key="1">
    <citation type="submission" date="2016-03" db="UniProtKB">
        <authorList>
            <consortium name="WormBaseParasite"/>
        </authorList>
    </citation>
    <scope>IDENTIFICATION</scope>
</reference>
<organism evidence="5">
    <name type="scientific">Enterobius vermicularis</name>
    <name type="common">Human pinworm</name>
    <dbReference type="NCBI Taxonomy" id="51028"/>
    <lineage>
        <taxon>Eukaryota</taxon>
        <taxon>Metazoa</taxon>
        <taxon>Ecdysozoa</taxon>
        <taxon>Nematoda</taxon>
        <taxon>Chromadorea</taxon>
        <taxon>Rhabditida</taxon>
        <taxon>Spirurina</taxon>
        <taxon>Oxyuridomorpha</taxon>
        <taxon>Oxyuroidea</taxon>
        <taxon>Oxyuridae</taxon>
        <taxon>Enterobius</taxon>
    </lineage>
</organism>
<dbReference type="EMBL" id="UXUI01007192">
    <property type="protein sequence ID" value="VDD86136.1"/>
    <property type="molecule type" value="Genomic_DNA"/>
</dbReference>
<keyword evidence="4" id="KW-1185">Reference proteome</keyword>
<dbReference type="GO" id="GO:0005634">
    <property type="term" value="C:nucleus"/>
    <property type="evidence" value="ECO:0007669"/>
    <property type="project" value="TreeGrafter"/>
</dbReference>
<name>A0A0N4UVT8_ENTVE</name>
<dbReference type="InterPro" id="IPR002035">
    <property type="entry name" value="VWF_A"/>
</dbReference>
<accession>A0A0N4UVT8</accession>
<dbReference type="Pfam" id="PF07002">
    <property type="entry name" value="Copine"/>
    <property type="match status" value="1"/>
</dbReference>
<evidence type="ECO:0000256" key="1">
    <source>
        <dbReference type="SAM" id="MobiDB-lite"/>
    </source>
</evidence>
<dbReference type="GO" id="GO:0016567">
    <property type="term" value="P:protein ubiquitination"/>
    <property type="evidence" value="ECO:0007669"/>
    <property type="project" value="TreeGrafter"/>
</dbReference>
<dbReference type="STRING" id="51028.A0A0N4UVT8"/>
<dbReference type="InterPro" id="IPR052079">
    <property type="entry name" value="E3_ligase/Copine_domain"/>
</dbReference>
<gene>
    <name evidence="3" type="ORF">EVEC_LOCUS1279</name>
</gene>
<dbReference type="WBParaSite" id="EVEC_0000157101-mRNA-1">
    <property type="protein sequence ID" value="EVEC_0000157101-mRNA-1"/>
    <property type="gene ID" value="EVEC_0000157101"/>
</dbReference>
<dbReference type="PANTHER" id="PTHR45751:SF11">
    <property type="entry name" value="COPINE FAMILY PROTEIN 2"/>
    <property type="match status" value="1"/>
</dbReference>
<evidence type="ECO:0000259" key="2">
    <source>
        <dbReference type="SMART" id="SM00327"/>
    </source>
</evidence>
<feature type="region of interest" description="Disordered" evidence="1">
    <location>
        <begin position="59"/>
        <end position="78"/>
    </location>
</feature>